<dbReference type="GO" id="GO:0016020">
    <property type="term" value="C:membrane"/>
    <property type="evidence" value="ECO:0007669"/>
    <property type="project" value="UniProtKB-SubCell"/>
</dbReference>
<reference evidence="14" key="1">
    <citation type="submission" date="2016-03" db="EMBL/GenBank/DDBJ databases">
        <authorList>
            <person name="Devillers Hugo."/>
        </authorList>
    </citation>
    <scope>NUCLEOTIDE SEQUENCE [LARGE SCALE GENOMIC DNA]</scope>
</reference>
<dbReference type="OrthoDB" id="331948at2759"/>
<accession>A0A1G4KGL2</accession>
<evidence type="ECO:0000313" key="14">
    <source>
        <dbReference type="Proteomes" id="UP000191144"/>
    </source>
</evidence>
<dbReference type="InterPro" id="IPR039859">
    <property type="entry name" value="PFA4/ZDH16/20/ERF2-like"/>
</dbReference>
<dbReference type="PANTHER" id="PTHR22883">
    <property type="entry name" value="ZINC FINGER DHHC DOMAIN CONTAINING PROTEIN"/>
    <property type="match status" value="1"/>
</dbReference>
<organism evidence="13 14">
    <name type="scientific">Lachancea meyersii CBS 8951</name>
    <dbReference type="NCBI Taxonomy" id="1266667"/>
    <lineage>
        <taxon>Eukaryota</taxon>
        <taxon>Fungi</taxon>
        <taxon>Dikarya</taxon>
        <taxon>Ascomycota</taxon>
        <taxon>Saccharomycotina</taxon>
        <taxon>Saccharomycetes</taxon>
        <taxon>Saccharomycetales</taxon>
        <taxon>Saccharomycetaceae</taxon>
        <taxon>Lachancea</taxon>
    </lineage>
</organism>
<name>A0A1G4KGL2_9SACH</name>
<feature type="transmembrane region" description="Helical" evidence="11">
    <location>
        <begin position="176"/>
        <end position="198"/>
    </location>
</feature>
<dbReference type="Proteomes" id="UP000191144">
    <property type="component" value="Chromosome H"/>
</dbReference>
<protein>
    <recommendedName>
        <fullName evidence="11">Palmitoyltransferase</fullName>
        <ecNumber evidence="11">2.3.1.225</ecNumber>
    </recommendedName>
</protein>
<evidence type="ECO:0000259" key="12">
    <source>
        <dbReference type="Pfam" id="PF01529"/>
    </source>
</evidence>
<comment type="catalytic activity">
    <reaction evidence="10 11">
        <text>L-cysteinyl-[protein] + hexadecanoyl-CoA = S-hexadecanoyl-L-cysteinyl-[protein] + CoA</text>
        <dbReference type="Rhea" id="RHEA:36683"/>
        <dbReference type="Rhea" id="RHEA-COMP:10131"/>
        <dbReference type="Rhea" id="RHEA-COMP:11032"/>
        <dbReference type="ChEBI" id="CHEBI:29950"/>
        <dbReference type="ChEBI" id="CHEBI:57287"/>
        <dbReference type="ChEBI" id="CHEBI:57379"/>
        <dbReference type="ChEBI" id="CHEBI:74151"/>
        <dbReference type="EC" id="2.3.1.225"/>
    </reaction>
</comment>
<dbReference type="PANTHER" id="PTHR22883:SF23">
    <property type="entry name" value="PALMITOYLTRANSFERASE ZDHHC6"/>
    <property type="match status" value="1"/>
</dbReference>
<evidence type="ECO:0000313" key="13">
    <source>
        <dbReference type="EMBL" id="SCV03544.1"/>
    </source>
</evidence>
<comment type="subcellular location">
    <subcellularLocation>
        <location evidence="1">Membrane</location>
        <topology evidence="1">Multi-pass membrane protein</topology>
    </subcellularLocation>
</comment>
<keyword evidence="6" id="KW-0564">Palmitate</keyword>
<feature type="domain" description="Palmitoyltransferase DHHC" evidence="12">
    <location>
        <begin position="126"/>
        <end position="245"/>
    </location>
</feature>
<sequence length="361" mass="41124">MRLEQFWWFRASVPAVVLVLLAYASWGYCYELCYNEIHQKLGQKSVAVGLICGAVTLALVVIFAWIQLVILGPGKQPKVLPFRILPDSAGTGSEDDQSSGKSTDGRAIETIVPPRVYQCDPQGYPLWCTACQSIKANRAHHSSTLGYCVPRFDHYCMWIGTVVGRRNYRLFVQYSLYLWGFCILVIASTASYLPRIIASRKTIPRVNPNILVVLALSCMVTLMVGPLSLSHIYYMSVNRTSLEVIATKRRSKATKNWICYLNETDGMRYVFEFKALDAQDYWNKHNVLRNLKEFLGAHIWLWLVPVGSNVKYHQSLSFEYEDALQSYIEEVSDSFLETLQNRIANGDYLTTFRAYGDQTSK</sequence>
<dbReference type="EMBL" id="LT598480">
    <property type="protein sequence ID" value="SCV03544.1"/>
    <property type="molecule type" value="Genomic_DNA"/>
</dbReference>
<comment type="domain">
    <text evidence="11">The DHHC domain is required for palmitoyltransferase activity.</text>
</comment>
<keyword evidence="7" id="KW-0449">Lipoprotein</keyword>
<evidence type="ECO:0000256" key="11">
    <source>
        <dbReference type="RuleBase" id="RU079119"/>
    </source>
</evidence>
<keyword evidence="4 11" id="KW-1133">Transmembrane helix</keyword>
<evidence type="ECO:0000256" key="3">
    <source>
        <dbReference type="ARBA" id="ARBA00022692"/>
    </source>
</evidence>
<dbReference type="InterPro" id="IPR001594">
    <property type="entry name" value="Palmitoyltrfase_DHHC"/>
</dbReference>
<feature type="transmembrane region" description="Helical" evidence="11">
    <location>
        <begin position="7"/>
        <end position="26"/>
    </location>
</feature>
<keyword evidence="8 11" id="KW-0012">Acyltransferase</keyword>
<evidence type="ECO:0000256" key="2">
    <source>
        <dbReference type="ARBA" id="ARBA00022679"/>
    </source>
</evidence>
<evidence type="ECO:0000256" key="10">
    <source>
        <dbReference type="ARBA" id="ARBA00048048"/>
    </source>
</evidence>
<evidence type="ECO:0000256" key="6">
    <source>
        <dbReference type="ARBA" id="ARBA00023139"/>
    </source>
</evidence>
<evidence type="ECO:0000256" key="8">
    <source>
        <dbReference type="ARBA" id="ARBA00023315"/>
    </source>
</evidence>
<evidence type="ECO:0000256" key="9">
    <source>
        <dbReference type="ARBA" id="ARBA00038298"/>
    </source>
</evidence>
<dbReference type="EC" id="2.3.1.225" evidence="11"/>
<dbReference type="PROSITE" id="PS50216">
    <property type="entry name" value="DHHC"/>
    <property type="match status" value="1"/>
</dbReference>
<keyword evidence="5 11" id="KW-0472">Membrane</keyword>
<keyword evidence="14" id="KW-1185">Reference proteome</keyword>
<evidence type="ECO:0000256" key="5">
    <source>
        <dbReference type="ARBA" id="ARBA00023136"/>
    </source>
</evidence>
<comment type="similarity">
    <text evidence="9">Belongs to the DHHC palmitoyltransferase family. PFA5 subfamily.</text>
</comment>
<dbReference type="GO" id="GO:0005783">
    <property type="term" value="C:endoplasmic reticulum"/>
    <property type="evidence" value="ECO:0007669"/>
    <property type="project" value="TreeGrafter"/>
</dbReference>
<dbReference type="GO" id="GO:0019706">
    <property type="term" value="F:protein-cysteine S-palmitoyltransferase activity"/>
    <property type="evidence" value="ECO:0007669"/>
    <property type="project" value="UniProtKB-EC"/>
</dbReference>
<dbReference type="Pfam" id="PF01529">
    <property type="entry name" value="DHHC"/>
    <property type="match status" value="1"/>
</dbReference>
<evidence type="ECO:0000256" key="7">
    <source>
        <dbReference type="ARBA" id="ARBA00023288"/>
    </source>
</evidence>
<gene>
    <name evidence="13" type="ORF">LAME_0H11276G</name>
</gene>
<evidence type="ECO:0000256" key="4">
    <source>
        <dbReference type="ARBA" id="ARBA00022989"/>
    </source>
</evidence>
<proteinExistence type="inferred from homology"/>
<feature type="transmembrane region" description="Helical" evidence="11">
    <location>
        <begin position="210"/>
        <end position="229"/>
    </location>
</feature>
<evidence type="ECO:0000256" key="1">
    <source>
        <dbReference type="ARBA" id="ARBA00004141"/>
    </source>
</evidence>
<keyword evidence="3 11" id="KW-0812">Transmembrane</keyword>
<dbReference type="GO" id="GO:0006612">
    <property type="term" value="P:protein targeting to membrane"/>
    <property type="evidence" value="ECO:0007669"/>
    <property type="project" value="TreeGrafter"/>
</dbReference>
<dbReference type="AlphaFoldDB" id="A0A1G4KGL2"/>
<feature type="transmembrane region" description="Helical" evidence="11">
    <location>
        <begin position="46"/>
        <end position="71"/>
    </location>
</feature>
<keyword evidence="2 11" id="KW-0808">Transferase</keyword>
<dbReference type="GO" id="GO:0005794">
    <property type="term" value="C:Golgi apparatus"/>
    <property type="evidence" value="ECO:0007669"/>
    <property type="project" value="TreeGrafter"/>
</dbReference>